<proteinExistence type="predicted"/>
<dbReference type="InterPro" id="IPR051177">
    <property type="entry name" value="CIK-Related_Protein"/>
</dbReference>
<dbReference type="Proteomes" id="UP001626550">
    <property type="component" value="Unassembled WGS sequence"/>
</dbReference>
<gene>
    <name evidence="1" type="ORF">Ciccas_008221</name>
</gene>
<dbReference type="PANTHER" id="PTHR12984:SF16">
    <property type="entry name" value="BLACK MATCH, ISOFORM H"/>
    <property type="match status" value="1"/>
</dbReference>
<dbReference type="AlphaFoldDB" id="A0ABD2Q134"/>
<dbReference type="EMBL" id="JBJKFK010001410">
    <property type="protein sequence ID" value="KAL3313180.1"/>
    <property type="molecule type" value="Genomic_DNA"/>
</dbReference>
<name>A0ABD2Q134_9PLAT</name>
<comment type="caution">
    <text evidence="1">The sequence shown here is derived from an EMBL/GenBank/DDBJ whole genome shotgun (WGS) entry which is preliminary data.</text>
</comment>
<protein>
    <recommendedName>
        <fullName evidence="3">SCY1-like protein 2</fullName>
    </recommendedName>
</protein>
<reference evidence="1 2" key="1">
    <citation type="submission" date="2024-11" db="EMBL/GenBank/DDBJ databases">
        <title>Adaptive evolution of stress response genes in parasites aligns with host niche diversity.</title>
        <authorList>
            <person name="Hahn C."/>
            <person name="Resl P."/>
        </authorList>
    </citation>
    <scope>NUCLEOTIDE SEQUENCE [LARGE SCALE GENOMIC DNA]</scope>
    <source>
        <strain evidence="1">EGGRZ-B1_66</strain>
        <tissue evidence="1">Body</tissue>
    </source>
</reference>
<dbReference type="PANTHER" id="PTHR12984">
    <property type="entry name" value="SCY1-RELATED S/T PROTEIN KINASE-LIKE"/>
    <property type="match status" value="1"/>
</dbReference>
<sequence>MAGNESRTDHASSISSVMVNTDLNQNPINKYFTVKKHVASAGPELLWKIYDAIRLEDSKVCSVFLFEKRIADKLHKPRRREIVTAVLRREVAALQNLRNPRVLQVVHPIEENK</sequence>
<evidence type="ECO:0000313" key="2">
    <source>
        <dbReference type="Proteomes" id="UP001626550"/>
    </source>
</evidence>
<accession>A0ABD2Q134</accession>
<organism evidence="1 2">
    <name type="scientific">Cichlidogyrus casuarinus</name>
    <dbReference type="NCBI Taxonomy" id="1844966"/>
    <lineage>
        <taxon>Eukaryota</taxon>
        <taxon>Metazoa</taxon>
        <taxon>Spiralia</taxon>
        <taxon>Lophotrochozoa</taxon>
        <taxon>Platyhelminthes</taxon>
        <taxon>Monogenea</taxon>
        <taxon>Monopisthocotylea</taxon>
        <taxon>Dactylogyridea</taxon>
        <taxon>Ancyrocephalidae</taxon>
        <taxon>Cichlidogyrus</taxon>
    </lineage>
</organism>
<evidence type="ECO:0008006" key="3">
    <source>
        <dbReference type="Google" id="ProtNLM"/>
    </source>
</evidence>
<dbReference type="Gene3D" id="3.30.200.20">
    <property type="entry name" value="Phosphorylase Kinase, domain 1"/>
    <property type="match status" value="1"/>
</dbReference>
<evidence type="ECO:0000313" key="1">
    <source>
        <dbReference type="EMBL" id="KAL3313180.1"/>
    </source>
</evidence>
<keyword evidence="2" id="KW-1185">Reference proteome</keyword>